<dbReference type="Gene3D" id="3.40.30.10">
    <property type="entry name" value="Glutaredoxin"/>
    <property type="match status" value="1"/>
</dbReference>
<evidence type="ECO:0000313" key="6">
    <source>
        <dbReference type="Proteomes" id="UP000194161"/>
    </source>
</evidence>
<name>A0A1W6Z7R0_9BORD</name>
<dbReference type="Pfam" id="PF00043">
    <property type="entry name" value="GST_C"/>
    <property type="match status" value="1"/>
</dbReference>
<dbReference type="SFLD" id="SFLDG00358">
    <property type="entry name" value="Main_(cytGST)"/>
    <property type="match status" value="1"/>
</dbReference>
<dbReference type="Gene3D" id="1.20.1050.10">
    <property type="match status" value="1"/>
</dbReference>
<dbReference type="PANTHER" id="PTHR44051">
    <property type="entry name" value="GLUTATHIONE S-TRANSFERASE-RELATED"/>
    <property type="match status" value="1"/>
</dbReference>
<organism evidence="5 6">
    <name type="scientific">Bordetella genomosp. 13</name>
    <dbReference type="NCBI Taxonomy" id="463040"/>
    <lineage>
        <taxon>Bacteria</taxon>
        <taxon>Pseudomonadati</taxon>
        <taxon>Pseudomonadota</taxon>
        <taxon>Betaproteobacteria</taxon>
        <taxon>Burkholderiales</taxon>
        <taxon>Alcaligenaceae</taxon>
        <taxon>Bordetella</taxon>
    </lineage>
</organism>
<sequence length="207" mass="22868">MLKIWGRQSSVNVQKVLWTVRELALPHILTAAGGAHGGLDTPEFLRMNPNRQIPVIDDGGFVLWESNAIVRYLSARYGEGTLSPAGHVGRADADRWMDWQATEWQPSMLRAFLGLVRTPEAQRDAAAIQASFELSVKRAMVLEDALQGKDYVTGSRFTMADIVLGCAAHRWLGLPGVQHPPTPAISAWYRRLMMRPATQGVLTLPLA</sequence>
<dbReference type="SUPFAM" id="SSF52833">
    <property type="entry name" value="Thioredoxin-like"/>
    <property type="match status" value="1"/>
</dbReference>
<dbReference type="InterPro" id="IPR036282">
    <property type="entry name" value="Glutathione-S-Trfase_C_sf"/>
</dbReference>
<dbReference type="SFLD" id="SFLDS00019">
    <property type="entry name" value="Glutathione_Transferase_(cytos"/>
    <property type="match status" value="1"/>
</dbReference>
<evidence type="ECO:0000259" key="4">
    <source>
        <dbReference type="PROSITE" id="PS50405"/>
    </source>
</evidence>
<dbReference type="FunFam" id="3.40.30.10:FF:000039">
    <property type="entry name" value="Glutathione S-transferase domain"/>
    <property type="match status" value="1"/>
</dbReference>
<dbReference type="SUPFAM" id="SSF47616">
    <property type="entry name" value="GST C-terminal domain-like"/>
    <property type="match status" value="1"/>
</dbReference>
<evidence type="ECO:0000259" key="3">
    <source>
        <dbReference type="PROSITE" id="PS50404"/>
    </source>
</evidence>
<dbReference type="GO" id="GO:0016740">
    <property type="term" value="F:transferase activity"/>
    <property type="evidence" value="ECO:0007669"/>
    <property type="project" value="UniProtKB-KW"/>
</dbReference>
<dbReference type="STRING" id="463040.CAL15_02730"/>
<dbReference type="CDD" id="cd03047">
    <property type="entry name" value="GST_N_2"/>
    <property type="match status" value="1"/>
</dbReference>
<protein>
    <submittedName>
        <fullName evidence="5">Glutathione S-transferase</fullName>
    </submittedName>
</protein>
<dbReference type="InterPro" id="IPR004046">
    <property type="entry name" value="GST_C"/>
</dbReference>
<dbReference type="PANTHER" id="PTHR44051:SF19">
    <property type="entry name" value="DISULFIDE-BOND OXIDOREDUCTASE YFCG"/>
    <property type="match status" value="1"/>
</dbReference>
<keyword evidence="2 5" id="KW-0808">Transferase</keyword>
<dbReference type="EMBL" id="CP021111">
    <property type="protein sequence ID" value="ARP93389.1"/>
    <property type="molecule type" value="Genomic_DNA"/>
</dbReference>
<dbReference type="InterPro" id="IPR010987">
    <property type="entry name" value="Glutathione-S-Trfase_C-like"/>
</dbReference>
<evidence type="ECO:0000313" key="5">
    <source>
        <dbReference type="EMBL" id="ARP93389.1"/>
    </source>
</evidence>
<dbReference type="SFLD" id="SFLDG01150">
    <property type="entry name" value="Main.1:_Beta-like"/>
    <property type="match status" value="1"/>
</dbReference>
<dbReference type="RefSeq" id="WP_086077229.1">
    <property type="nucleotide sequence ID" value="NZ_CP021111.1"/>
</dbReference>
<dbReference type="InterPro" id="IPR040079">
    <property type="entry name" value="Glutathione_S-Trfase"/>
</dbReference>
<dbReference type="InterPro" id="IPR036249">
    <property type="entry name" value="Thioredoxin-like_sf"/>
</dbReference>
<evidence type="ECO:0000256" key="1">
    <source>
        <dbReference type="ARBA" id="ARBA00007409"/>
    </source>
</evidence>
<dbReference type="KEGG" id="bgm:CAL15_02730"/>
<comment type="similarity">
    <text evidence="1">Belongs to the GST superfamily.</text>
</comment>
<feature type="domain" description="GST N-terminal" evidence="3">
    <location>
        <begin position="1"/>
        <end position="81"/>
    </location>
</feature>
<gene>
    <name evidence="5" type="ORF">CAL15_02730</name>
</gene>
<dbReference type="Proteomes" id="UP000194161">
    <property type="component" value="Chromosome"/>
</dbReference>
<reference evidence="5 6" key="1">
    <citation type="submission" date="2017-05" db="EMBL/GenBank/DDBJ databases">
        <title>Complete and WGS of Bordetella genogroups.</title>
        <authorList>
            <person name="Spilker T."/>
            <person name="LiPuma J."/>
        </authorList>
    </citation>
    <scope>NUCLEOTIDE SEQUENCE [LARGE SCALE GENOMIC DNA]</scope>
    <source>
        <strain evidence="5 6">AU7206</strain>
    </source>
</reference>
<dbReference type="PROSITE" id="PS50404">
    <property type="entry name" value="GST_NTER"/>
    <property type="match status" value="1"/>
</dbReference>
<feature type="domain" description="GST C-terminal" evidence="4">
    <location>
        <begin position="86"/>
        <end position="207"/>
    </location>
</feature>
<dbReference type="Pfam" id="PF13409">
    <property type="entry name" value="GST_N_2"/>
    <property type="match status" value="1"/>
</dbReference>
<dbReference type="OrthoDB" id="5958450at2"/>
<accession>A0A1W6Z7R0</accession>
<evidence type="ECO:0000256" key="2">
    <source>
        <dbReference type="ARBA" id="ARBA00022679"/>
    </source>
</evidence>
<proteinExistence type="inferred from homology"/>
<keyword evidence="6" id="KW-1185">Reference proteome</keyword>
<dbReference type="AlphaFoldDB" id="A0A1W6Z7R0"/>
<dbReference type="InterPro" id="IPR004045">
    <property type="entry name" value="Glutathione_S-Trfase_N"/>
</dbReference>
<dbReference type="PROSITE" id="PS50405">
    <property type="entry name" value="GST_CTER"/>
    <property type="match status" value="1"/>
</dbReference>